<evidence type="ECO:0000313" key="2">
    <source>
        <dbReference type="Proteomes" id="UP000676336"/>
    </source>
</evidence>
<proteinExistence type="predicted"/>
<comment type="caution">
    <text evidence="1">The sequence shown here is derived from an EMBL/GenBank/DDBJ whole genome shotgun (WGS) entry which is preliminary data.</text>
</comment>
<name>A0A8S2W311_9BILA</name>
<protein>
    <submittedName>
        <fullName evidence="1">Uncharacterized protein</fullName>
    </submittedName>
</protein>
<sequence>VFPSGQIFHLAGVVGLLKRNIRIINRSPSSELFGFRIVVTDYAINIWNPVASEYTNTYYKAYARLSNTQFIGYGQ</sequence>
<dbReference type="Proteomes" id="UP000676336">
    <property type="component" value="Unassembled WGS sequence"/>
</dbReference>
<evidence type="ECO:0000313" key="1">
    <source>
        <dbReference type="EMBL" id="CAF4431356.1"/>
    </source>
</evidence>
<reference evidence="1" key="1">
    <citation type="submission" date="2021-02" db="EMBL/GenBank/DDBJ databases">
        <authorList>
            <person name="Nowell W R."/>
        </authorList>
    </citation>
    <scope>NUCLEOTIDE SEQUENCE</scope>
</reference>
<dbReference type="EMBL" id="CAJOBI010064852">
    <property type="protein sequence ID" value="CAF4431356.1"/>
    <property type="molecule type" value="Genomic_DNA"/>
</dbReference>
<organism evidence="1 2">
    <name type="scientific">Rotaria magnacalcarata</name>
    <dbReference type="NCBI Taxonomy" id="392030"/>
    <lineage>
        <taxon>Eukaryota</taxon>
        <taxon>Metazoa</taxon>
        <taxon>Spiralia</taxon>
        <taxon>Gnathifera</taxon>
        <taxon>Rotifera</taxon>
        <taxon>Eurotatoria</taxon>
        <taxon>Bdelloidea</taxon>
        <taxon>Philodinida</taxon>
        <taxon>Philodinidae</taxon>
        <taxon>Rotaria</taxon>
    </lineage>
</organism>
<gene>
    <name evidence="1" type="ORF">SMN809_LOCUS31837</name>
</gene>
<dbReference type="AlphaFoldDB" id="A0A8S2W311"/>
<feature type="non-terminal residue" evidence="1">
    <location>
        <position position="1"/>
    </location>
</feature>
<accession>A0A8S2W311</accession>